<reference evidence="2 3" key="1">
    <citation type="submission" date="2023-03" db="EMBL/GenBank/DDBJ databases">
        <title>WGS of Gossypium arboreum.</title>
        <authorList>
            <person name="Yu D."/>
        </authorList>
    </citation>
    <scope>NUCLEOTIDE SEQUENCE [LARGE SCALE GENOMIC DNA]</scope>
    <source>
        <tissue evidence="2">Leaf</tissue>
    </source>
</reference>
<sequence>MVFSLRIGYRCLKEPKEIKERLYNYFKSYFNCSVRRWKMGLDLKFKTFSEVRMRKLEESFSMREIKEAIWSCDESKAPGPDDFNLCFFRKCWETVKDDLCDLLSEFFSTGKLEKSLNSSFITLIPKVENPVEITDFRPICLVSSLYKIVSKVLSRRLREMVGEVVSDTQCTFIKGRQRGWMMECISTAQAAVIINGFSTKEFGFRRRLRQGDPLSPFLFILVAEVLHLVLDSVVELGLIEGFKNIISGLDFSHLQFADDTILFLKADDIEVSNVKYILRCFKLFTGLSINFKKSCLVGFNVNEELLSRLTAICKCKIGSLSFDYLGIPLGANPKRIANWNLIIDRIRRKLAGWKCHSLSWAGRVVLINAVLSALPIYFMSLFCAPVTIIKRIDKIRWNFLWGSIDGKKKMAKIRWNIICNPKVNGGAEVVNLGVKNKALLAKCGERCVGEDSFYWKIGNGSGSTNWNEYFTRPLLEREVGLGKELAERVIGTNLNLNIEDRLCWVKDKEGVFSVKKCTELLMLEDEEIINFDFGRLWNTKEMFMVDCYSSSLLDNLASKKWIELENKAGCVGVLRDMEGVVRAIFSGVIFANNAEEAEIGVVKIALEVFIVMNWKPKEYLFIEVGSLVAFSWCVNKVSRPWLLHSVFADIERSMMKVGNIVFSLADRNGNGMAFSLAMAGVNRMEMFKAWWRCFSF</sequence>
<dbReference type="CDD" id="cd06222">
    <property type="entry name" value="RNase_H_like"/>
    <property type="match status" value="1"/>
</dbReference>
<evidence type="ECO:0000313" key="2">
    <source>
        <dbReference type="EMBL" id="KAK5834456.1"/>
    </source>
</evidence>
<dbReference type="PANTHER" id="PTHR33116">
    <property type="entry name" value="REVERSE TRANSCRIPTASE ZINC-BINDING DOMAIN-CONTAINING PROTEIN-RELATED-RELATED"/>
    <property type="match status" value="1"/>
</dbReference>
<dbReference type="Proteomes" id="UP001358586">
    <property type="component" value="Chromosome 5"/>
</dbReference>
<feature type="domain" description="Reverse transcriptase" evidence="1">
    <location>
        <begin position="183"/>
        <end position="328"/>
    </location>
</feature>
<dbReference type="Pfam" id="PF00078">
    <property type="entry name" value="RVT_1"/>
    <property type="match status" value="1"/>
</dbReference>
<organism evidence="2 3">
    <name type="scientific">Gossypium arboreum</name>
    <name type="common">Tree cotton</name>
    <name type="synonym">Gossypium nanking</name>
    <dbReference type="NCBI Taxonomy" id="29729"/>
    <lineage>
        <taxon>Eukaryota</taxon>
        <taxon>Viridiplantae</taxon>
        <taxon>Streptophyta</taxon>
        <taxon>Embryophyta</taxon>
        <taxon>Tracheophyta</taxon>
        <taxon>Spermatophyta</taxon>
        <taxon>Magnoliopsida</taxon>
        <taxon>eudicotyledons</taxon>
        <taxon>Gunneridae</taxon>
        <taxon>Pentapetalae</taxon>
        <taxon>rosids</taxon>
        <taxon>malvids</taxon>
        <taxon>Malvales</taxon>
        <taxon>Malvaceae</taxon>
        <taxon>Malvoideae</taxon>
        <taxon>Gossypium</taxon>
    </lineage>
</organism>
<dbReference type="InterPro" id="IPR043502">
    <property type="entry name" value="DNA/RNA_pol_sf"/>
</dbReference>
<protein>
    <recommendedName>
        <fullName evidence="1">Reverse transcriptase domain-containing protein</fullName>
    </recommendedName>
</protein>
<gene>
    <name evidence="2" type="ORF">PVK06_018334</name>
</gene>
<dbReference type="SUPFAM" id="SSF56672">
    <property type="entry name" value="DNA/RNA polymerases"/>
    <property type="match status" value="1"/>
</dbReference>
<accession>A0ABR0Q614</accession>
<proteinExistence type="predicted"/>
<comment type="caution">
    <text evidence="2">The sequence shown here is derived from an EMBL/GenBank/DDBJ whole genome shotgun (WGS) entry which is preliminary data.</text>
</comment>
<dbReference type="InterPro" id="IPR044730">
    <property type="entry name" value="RNase_H-like_dom_plant"/>
</dbReference>
<dbReference type="PANTHER" id="PTHR33116:SF75">
    <property type="entry name" value="RIBONUCLEASE H PROTEIN"/>
    <property type="match status" value="1"/>
</dbReference>
<dbReference type="EMBL" id="JARKNE010000005">
    <property type="protein sequence ID" value="KAK5834456.1"/>
    <property type="molecule type" value="Genomic_DNA"/>
</dbReference>
<dbReference type="CDD" id="cd01650">
    <property type="entry name" value="RT_nLTR_like"/>
    <property type="match status" value="1"/>
</dbReference>
<name>A0ABR0Q614_GOSAR</name>
<evidence type="ECO:0000313" key="3">
    <source>
        <dbReference type="Proteomes" id="UP001358586"/>
    </source>
</evidence>
<keyword evidence="3" id="KW-1185">Reference proteome</keyword>
<dbReference type="InterPro" id="IPR000477">
    <property type="entry name" value="RT_dom"/>
</dbReference>
<evidence type="ECO:0000259" key="1">
    <source>
        <dbReference type="Pfam" id="PF00078"/>
    </source>
</evidence>